<feature type="coiled-coil region" evidence="9">
    <location>
        <begin position="125"/>
        <end position="156"/>
    </location>
</feature>
<keyword evidence="5 10" id="KW-0732">Signal</keyword>
<accession>M4SVN7</accession>
<feature type="chain" id="PRO_5004057429" evidence="10">
    <location>
        <begin position="28"/>
        <end position="357"/>
    </location>
</feature>
<keyword evidence="9" id="KW-0175">Coiled coil</keyword>
<evidence type="ECO:0000256" key="5">
    <source>
        <dbReference type="ARBA" id="ARBA00022729"/>
    </source>
</evidence>
<protein>
    <submittedName>
        <fullName evidence="12">Variant surface glycoprotein 1549</fullName>
    </submittedName>
</protein>
<dbReference type="EMBL" id="KC613042">
    <property type="protein sequence ID" value="AGH60473.1"/>
    <property type="molecule type" value="Genomic_DNA"/>
</dbReference>
<dbReference type="AlphaFoldDB" id="M4SVN7"/>
<dbReference type="GO" id="GO:0005886">
    <property type="term" value="C:plasma membrane"/>
    <property type="evidence" value="ECO:0007669"/>
    <property type="project" value="UniProtKB-SubCell"/>
</dbReference>
<keyword evidence="4" id="KW-0336">GPI-anchor</keyword>
<evidence type="ECO:0000256" key="8">
    <source>
        <dbReference type="ARBA" id="ARBA00023288"/>
    </source>
</evidence>
<keyword evidence="7" id="KW-0325">Glycoprotein</keyword>
<evidence type="ECO:0000256" key="3">
    <source>
        <dbReference type="ARBA" id="ARBA00022475"/>
    </source>
</evidence>
<evidence type="ECO:0000256" key="2">
    <source>
        <dbReference type="ARBA" id="ARBA00004609"/>
    </source>
</evidence>
<comment type="subcellular location">
    <subcellularLocation>
        <location evidence="2">Cell membrane</location>
        <topology evidence="2">Lipid-anchor</topology>
        <topology evidence="2">GPI-anchor</topology>
    </subcellularLocation>
</comment>
<organism evidence="12">
    <name type="scientific">Trypanosoma brucei</name>
    <dbReference type="NCBI Taxonomy" id="5691"/>
    <lineage>
        <taxon>Eukaryota</taxon>
        <taxon>Discoba</taxon>
        <taxon>Euglenozoa</taxon>
        <taxon>Kinetoplastea</taxon>
        <taxon>Metakinetoplastina</taxon>
        <taxon>Trypanosomatida</taxon>
        <taxon>Trypanosomatidae</taxon>
        <taxon>Trypanosoma</taxon>
    </lineage>
</organism>
<evidence type="ECO:0000256" key="9">
    <source>
        <dbReference type="SAM" id="Coils"/>
    </source>
</evidence>
<reference evidence="12" key="1">
    <citation type="submission" date="2013-02" db="EMBL/GenBank/DDBJ databases">
        <authorList>
            <person name="Cross G.A.M."/>
            <person name="Kim H.-S."/>
            <person name="Wickstead B."/>
        </authorList>
    </citation>
    <scope>NUCLEOTIDE SEQUENCE</scope>
    <source>
        <strain evidence="12">Lister 427</strain>
    </source>
</reference>
<evidence type="ECO:0000313" key="12">
    <source>
        <dbReference type="EMBL" id="AGH60473.1"/>
    </source>
</evidence>
<evidence type="ECO:0000256" key="10">
    <source>
        <dbReference type="SAM" id="SignalP"/>
    </source>
</evidence>
<keyword evidence="6" id="KW-0472">Membrane</keyword>
<proteinExistence type="predicted"/>
<comment type="function">
    <text evidence="1">VSG forms a coat on the surface of the parasite. The trypanosome evades the immune response of the host by expressing a series of antigenically distinct VSGs from an estimated 1000 VSG genes.</text>
</comment>
<evidence type="ECO:0000259" key="11">
    <source>
        <dbReference type="Pfam" id="PF13206"/>
    </source>
</evidence>
<sequence length="357" mass="38357">MPTSEEKNRPLLTLLCLALLSMLKAQGADDSDNTAEFNVLCRIVRQCQSGFAEPEPTPPAEVITLLTSIEKAFFLATATQAEFESNLTSNRLGLTKTDRMLPRSSGYKTLIEQMNNTLFYAKSFAEDATSSAKTASEEAKEANKKLNKALAGTEKKLSTDDDSPVYFEDTNLKETYGDSASNTKNCGGAGTATYSTATNTGTTLISDIMCLCIAGPDDGKKPCAGGVTTQAEGATIATASASTAKASWTALMKICPKDTGHATTTKLTADLATFRHSIGRQARRATSNQEHARYFLGYAANGNSGCTAANSQICVNYKPLLTGDSPNKIPWLSEIESAIKKWRWHQARKLRSQLSKG</sequence>
<dbReference type="Pfam" id="PF13206">
    <property type="entry name" value="VSG_B"/>
    <property type="match status" value="1"/>
</dbReference>
<dbReference type="InterPro" id="IPR025932">
    <property type="entry name" value="Trypano_VSG_B_N_dom"/>
</dbReference>
<reference evidence="12" key="2">
    <citation type="journal article" date="2014" name="Mol. Biochem. Parasitol.">
        <title>Capturing the variant surface glycoprotein repertoire (the VSGnome) of Trypanosoma brucei Lister 427.</title>
        <authorList>
            <person name="Cross G.A."/>
            <person name="Kim H.S."/>
            <person name="Wickstead B."/>
        </authorList>
    </citation>
    <scope>NUCLEOTIDE SEQUENCE</scope>
    <source>
        <strain evidence="12">Lister 427</strain>
    </source>
</reference>
<keyword evidence="8" id="KW-0449">Lipoprotein</keyword>
<evidence type="ECO:0000256" key="6">
    <source>
        <dbReference type="ARBA" id="ARBA00023136"/>
    </source>
</evidence>
<evidence type="ECO:0000256" key="1">
    <source>
        <dbReference type="ARBA" id="ARBA00002523"/>
    </source>
</evidence>
<dbReference type="GO" id="GO:0098552">
    <property type="term" value="C:side of membrane"/>
    <property type="evidence" value="ECO:0007669"/>
    <property type="project" value="UniProtKB-KW"/>
</dbReference>
<evidence type="ECO:0000256" key="7">
    <source>
        <dbReference type="ARBA" id="ARBA00023180"/>
    </source>
</evidence>
<dbReference type="VEuPathDB" id="TriTrypDB:Tb427_000406100"/>
<evidence type="ECO:0000256" key="4">
    <source>
        <dbReference type="ARBA" id="ARBA00022622"/>
    </source>
</evidence>
<feature type="signal peptide" evidence="10">
    <location>
        <begin position="1"/>
        <end position="27"/>
    </location>
</feature>
<feature type="domain" description="Trypanosome variant surface glycoprotein B-type N-terminal" evidence="11">
    <location>
        <begin position="102"/>
        <end position="351"/>
    </location>
</feature>
<name>M4SVN7_9TRYP</name>
<keyword evidence="3" id="KW-1003">Cell membrane</keyword>